<dbReference type="EMBL" id="CM010721">
    <property type="protein sequence ID" value="RZC68391.1"/>
    <property type="molecule type" value="Genomic_DNA"/>
</dbReference>
<proteinExistence type="predicted"/>
<dbReference type="Proteomes" id="UP000316621">
    <property type="component" value="Chromosome 7"/>
</dbReference>
<evidence type="ECO:0000313" key="2">
    <source>
        <dbReference type="Proteomes" id="UP000316621"/>
    </source>
</evidence>
<gene>
    <name evidence="1" type="ORF">C5167_031667</name>
</gene>
<keyword evidence="2" id="KW-1185">Reference proteome</keyword>
<dbReference type="Gramene" id="RZC68391">
    <property type="protein sequence ID" value="RZC68391"/>
    <property type="gene ID" value="C5167_031667"/>
</dbReference>
<protein>
    <submittedName>
        <fullName evidence="1">Uncharacterized protein</fullName>
    </submittedName>
</protein>
<accession>A0A4Y7K857</accession>
<evidence type="ECO:0000313" key="1">
    <source>
        <dbReference type="EMBL" id="RZC68391.1"/>
    </source>
</evidence>
<reference evidence="1 2" key="1">
    <citation type="journal article" date="2018" name="Science">
        <title>The opium poppy genome and morphinan production.</title>
        <authorList>
            <person name="Guo L."/>
            <person name="Winzer T."/>
            <person name="Yang X."/>
            <person name="Li Y."/>
            <person name="Ning Z."/>
            <person name="He Z."/>
            <person name="Teodor R."/>
            <person name="Lu Y."/>
            <person name="Bowser T.A."/>
            <person name="Graham I.A."/>
            <person name="Ye K."/>
        </authorList>
    </citation>
    <scope>NUCLEOTIDE SEQUENCE [LARGE SCALE GENOMIC DNA]</scope>
    <source>
        <strain evidence="2">cv. HN1</strain>
        <tissue evidence="1">Leaves</tissue>
    </source>
</reference>
<name>A0A4Y7K857_PAPSO</name>
<sequence length="65" mass="7658">MIDLLRTPMIHGGPVKSSVDSTQRKWELGFTLSRMKREDNKKLMLPSEGMMVPRRRNRRMRNSTV</sequence>
<dbReference type="AlphaFoldDB" id="A0A4Y7K857"/>
<organism evidence="1 2">
    <name type="scientific">Papaver somniferum</name>
    <name type="common">Opium poppy</name>
    <dbReference type="NCBI Taxonomy" id="3469"/>
    <lineage>
        <taxon>Eukaryota</taxon>
        <taxon>Viridiplantae</taxon>
        <taxon>Streptophyta</taxon>
        <taxon>Embryophyta</taxon>
        <taxon>Tracheophyta</taxon>
        <taxon>Spermatophyta</taxon>
        <taxon>Magnoliopsida</taxon>
        <taxon>Ranunculales</taxon>
        <taxon>Papaveraceae</taxon>
        <taxon>Papaveroideae</taxon>
        <taxon>Papaver</taxon>
    </lineage>
</organism>